<dbReference type="PROSITE" id="PS51805">
    <property type="entry name" value="EPHD"/>
    <property type="match status" value="1"/>
</dbReference>
<dbReference type="CDD" id="cd15664">
    <property type="entry name" value="ePHD_KMT2A_like"/>
    <property type="match status" value="1"/>
</dbReference>
<dbReference type="VEuPathDB" id="VectorBase:PPAPM1_002475"/>
<dbReference type="Proteomes" id="UP000092462">
    <property type="component" value="Unassembled WGS sequence"/>
</dbReference>
<dbReference type="InterPro" id="IPR003888">
    <property type="entry name" value="FYrich_N"/>
</dbReference>
<dbReference type="Gene3D" id="3.30.40.10">
    <property type="entry name" value="Zinc/RING finger domain, C3HC4 (zinc finger)"/>
    <property type="match status" value="1"/>
</dbReference>
<feature type="domain" description="PHD-type" evidence="14">
    <location>
        <begin position="162"/>
        <end position="270"/>
    </location>
</feature>
<keyword evidence="8" id="KW-0862">Zinc</keyword>
<evidence type="ECO:0000256" key="11">
    <source>
        <dbReference type="ARBA" id="ARBA00023163"/>
    </source>
</evidence>
<dbReference type="PANTHER" id="PTHR45838">
    <property type="entry name" value="HISTONE-LYSINE-N-METHYLTRANSFERASE 2 KMT2 FAMILY MEMBER"/>
    <property type="match status" value="1"/>
</dbReference>
<name>A0A1B0GPE8_PHLPP</name>
<feature type="compositionally biased region" description="Basic and acidic residues" evidence="13">
    <location>
        <begin position="636"/>
        <end position="646"/>
    </location>
</feature>
<keyword evidence="10" id="KW-0805">Transcription regulation</keyword>
<evidence type="ECO:0000313" key="15">
    <source>
        <dbReference type="EnsemblMetazoa" id="PPAI007115-PA"/>
    </source>
</evidence>
<feature type="region of interest" description="Disordered" evidence="13">
    <location>
        <begin position="628"/>
        <end position="672"/>
    </location>
</feature>
<dbReference type="SMART" id="SM00249">
    <property type="entry name" value="PHD"/>
    <property type="match status" value="1"/>
</dbReference>
<dbReference type="GO" id="GO:0045893">
    <property type="term" value="P:positive regulation of DNA-templated transcription"/>
    <property type="evidence" value="ECO:0007669"/>
    <property type="project" value="TreeGrafter"/>
</dbReference>
<evidence type="ECO:0000259" key="14">
    <source>
        <dbReference type="PROSITE" id="PS51805"/>
    </source>
</evidence>
<dbReference type="GO" id="GO:0005700">
    <property type="term" value="C:polytene chromosome"/>
    <property type="evidence" value="ECO:0007669"/>
    <property type="project" value="UniProtKB-ARBA"/>
</dbReference>
<dbReference type="InterPro" id="IPR034732">
    <property type="entry name" value="EPHD"/>
</dbReference>
<reference evidence="15" key="1">
    <citation type="submission" date="2022-08" db="UniProtKB">
        <authorList>
            <consortium name="EnsemblMetazoa"/>
        </authorList>
    </citation>
    <scope>IDENTIFICATION</scope>
    <source>
        <strain evidence="15">Israel</strain>
    </source>
</reference>
<dbReference type="EnsemblMetazoa" id="PPAI007115-RA">
    <property type="protein sequence ID" value="PPAI007115-PA"/>
    <property type="gene ID" value="PPAI007115"/>
</dbReference>
<keyword evidence="4" id="KW-0949">S-adenosyl-L-methionine</keyword>
<dbReference type="SMART" id="SM00541">
    <property type="entry name" value="FYRN"/>
    <property type="match status" value="1"/>
</dbReference>
<keyword evidence="7" id="KW-0863">Zinc-finger</keyword>
<evidence type="ECO:0000256" key="2">
    <source>
        <dbReference type="ARBA" id="ARBA00022603"/>
    </source>
</evidence>
<comment type="subcellular location">
    <subcellularLocation>
        <location evidence="1">Nucleus</location>
    </subcellularLocation>
</comment>
<feature type="compositionally biased region" description="Polar residues" evidence="13">
    <location>
        <begin position="555"/>
        <end position="566"/>
    </location>
</feature>
<dbReference type="GO" id="GO:0042800">
    <property type="term" value="F:histone H3K4 methyltransferase activity"/>
    <property type="evidence" value="ECO:0007669"/>
    <property type="project" value="TreeGrafter"/>
</dbReference>
<dbReference type="Pfam" id="PF05964">
    <property type="entry name" value="FYRN"/>
    <property type="match status" value="1"/>
</dbReference>
<evidence type="ECO:0000256" key="3">
    <source>
        <dbReference type="ARBA" id="ARBA00022679"/>
    </source>
</evidence>
<evidence type="ECO:0000256" key="9">
    <source>
        <dbReference type="ARBA" id="ARBA00022853"/>
    </source>
</evidence>
<evidence type="ECO:0000256" key="4">
    <source>
        <dbReference type="ARBA" id="ARBA00022691"/>
    </source>
</evidence>
<dbReference type="EMBL" id="AJVK01059597">
    <property type="status" value="NOT_ANNOTATED_CDS"/>
    <property type="molecule type" value="Genomic_DNA"/>
</dbReference>
<accession>A0A1B0GPE8</accession>
<evidence type="ECO:0000256" key="10">
    <source>
        <dbReference type="ARBA" id="ARBA00023015"/>
    </source>
</evidence>
<dbReference type="GO" id="GO:0098687">
    <property type="term" value="C:chromosomal region"/>
    <property type="evidence" value="ECO:0007669"/>
    <property type="project" value="UniProtKB-ARBA"/>
</dbReference>
<dbReference type="GO" id="GO:0008270">
    <property type="term" value="F:zinc ion binding"/>
    <property type="evidence" value="ECO:0007669"/>
    <property type="project" value="UniProtKB-KW"/>
</dbReference>
<evidence type="ECO:0000256" key="1">
    <source>
        <dbReference type="ARBA" id="ARBA00004123"/>
    </source>
</evidence>
<dbReference type="GO" id="GO:0035097">
    <property type="term" value="C:histone methyltransferase complex"/>
    <property type="evidence" value="ECO:0007669"/>
    <property type="project" value="TreeGrafter"/>
</dbReference>
<keyword evidence="16" id="KW-1185">Reference proteome</keyword>
<feature type="region of interest" description="Disordered" evidence="13">
    <location>
        <begin position="1"/>
        <end position="32"/>
    </location>
</feature>
<dbReference type="Gene3D" id="3.30.160.360">
    <property type="match status" value="1"/>
</dbReference>
<keyword evidence="2" id="KW-0489">Methyltransferase</keyword>
<keyword evidence="6" id="KW-0677">Repeat</keyword>
<evidence type="ECO:0000256" key="6">
    <source>
        <dbReference type="ARBA" id="ARBA00022737"/>
    </source>
</evidence>
<keyword evidence="12" id="KW-0539">Nucleus</keyword>
<dbReference type="AlphaFoldDB" id="A0A1B0GPE8"/>
<protein>
    <recommendedName>
        <fullName evidence="14">PHD-type domain-containing protein</fullName>
    </recommendedName>
</protein>
<dbReference type="PROSITE" id="PS51542">
    <property type="entry name" value="FYRN"/>
    <property type="match status" value="1"/>
</dbReference>
<dbReference type="Pfam" id="PF13771">
    <property type="entry name" value="zf-HC5HC2H"/>
    <property type="match status" value="1"/>
</dbReference>
<proteinExistence type="predicted"/>
<keyword evidence="5" id="KW-0479">Metal-binding</keyword>
<keyword evidence="3" id="KW-0808">Transferase</keyword>
<evidence type="ECO:0000256" key="7">
    <source>
        <dbReference type="ARBA" id="ARBA00022771"/>
    </source>
</evidence>
<keyword evidence="9" id="KW-0156">Chromatin regulator</keyword>
<dbReference type="PANTHER" id="PTHR45838:SF4">
    <property type="entry name" value="HISTONE-LYSINE N-METHYLTRANSFERASE TRITHORAX"/>
    <property type="match status" value="1"/>
</dbReference>
<sequence length="1212" mass="133445">SPTLSDEPDFPDSSPAEKNLDGGESETNGSESLQNTQCFCGVKQKLAYATSSPSLLDIKRKINDNDYVSLQEFNYDMLKIINTVSCDDLVTAYKEILSETFPWFQNETKACTDALEEDMYDSCDFTTNPETMTMECDQMVPSVDIPEDGDEYFYGQYERVDERICLFCKQMGEQIKWQEGRLLYCGQNSWVHTNCALWSAEVFEEIDGSLQNVHSAVSRGRMIKCTECGNKGATVGCNVKNCGEHFHYPCARSAKCVFMSDKTVYCPRHEGESSKKKCHPEGDFDVHRPVYVELDRRRKKSVEPGKVQFAIGSLAVRNIGRFVPILSDLTDVIVPSDFLCTRLYWSTKEPWKIVEYTIRTSIQCSSSNHCTDLGKNFTVDHSSHAQIIQKGLSQIAKWHSSLSSGDENGDHSRGDTKVKQNFEAMGNNAEEQNDEEPQSNADLLPPEIKEAIFEDLPHDILDGISMLDIFPKLMTYEDLVAMDSKSEIYFGGELIKDAKEYISEDDINNQPMEGWSNSSAVAHVEDPLISATRPMSTTMSKELKRSKSEVFSRGVSGNRNHQRSSSLTWNCKVDQSSVVSKRRKVSMLQELRLPESVFRSLGRPDIKGAATSGDRKITWSAKKLVQIDSENSQDGTSEKKSVEKLKISQLDGMDDISSGSESGSPGPQYASGHHILTFDQTCGDNPVKCDRCHCTYRTQDSFQRHLMTCEPMSTSESESEANPHTPEAEVASIAPNNLLTVTVSDMCNSSTISTIQPQNIMQNFSGQILSGGNMNGIQTIPNQGGNTITIPSSLQNIIPIQGGGQISLQNPTQIQTVPLSGVNQLGQINTGGMSNVLMTTTPQNQQFTQQLGVNNFQQQVFPLQNISQYNDMNSNYLQKTQRILPQTSTIQPTIQLSGGLNIQNFNNSGIIQPAGNGTSQQIISIGGTGNNSQIMTLAPAPIRPNGALSMQTTTPQKNQIILPQPADKGIKKQALPRLQAATTVVKPKGRQTTTKNQTIQMKKIVTKPDARSLQIVNSSHLPIIRPQQTVPTTTLATAATTNPGVVFQPPQPIIVQPMNNNANLVQYVTDNNGMQYIAMPSGDYKQPQTQFLTPSPIVPGAFQLQTDTSGQLVLANTASGLQVLPSGTMQLAQPQQPQVIGTLIQPQATTIQCGMMATEQMVLGNTPTLEMVQDPNSGCMYLTSQPVYYGLETIVQNTVMSSQQFVSTAMQG</sequence>
<dbReference type="InterPro" id="IPR001965">
    <property type="entry name" value="Znf_PHD"/>
</dbReference>
<dbReference type="InterPro" id="IPR013083">
    <property type="entry name" value="Znf_RING/FYVE/PHD"/>
</dbReference>
<dbReference type="VEuPathDB" id="VectorBase:PPAI007115"/>
<keyword evidence="11" id="KW-0804">Transcription</keyword>
<organism evidence="15 16">
    <name type="scientific">Phlebotomus papatasi</name>
    <name type="common">Sandfly</name>
    <dbReference type="NCBI Taxonomy" id="29031"/>
    <lineage>
        <taxon>Eukaryota</taxon>
        <taxon>Metazoa</taxon>
        <taxon>Ecdysozoa</taxon>
        <taxon>Arthropoda</taxon>
        <taxon>Hexapoda</taxon>
        <taxon>Insecta</taxon>
        <taxon>Pterygota</taxon>
        <taxon>Neoptera</taxon>
        <taxon>Endopterygota</taxon>
        <taxon>Diptera</taxon>
        <taxon>Nematocera</taxon>
        <taxon>Psychodoidea</taxon>
        <taxon>Psychodidae</taxon>
        <taxon>Phlebotomus</taxon>
        <taxon>Phlebotomus</taxon>
    </lineage>
</organism>
<feature type="compositionally biased region" description="Acidic residues" evidence="13">
    <location>
        <begin position="1"/>
        <end position="10"/>
    </location>
</feature>
<evidence type="ECO:0000256" key="12">
    <source>
        <dbReference type="ARBA" id="ARBA00023242"/>
    </source>
</evidence>
<evidence type="ECO:0000256" key="13">
    <source>
        <dbReference type="SAM" id="MobiDB-lite"/>
    </source>
</evidence>
<dbReference type="GO" id="GO:0032259">
    <property type="term" value="P:methylation"/>
    <property type="evidence" value="ECO:0007669"/>
    <property type="project" value="UniProtKB-KW"/>
</dbReference>
<evidence type="ECO:0000313" key="16">
    <source>
        <dbReference type="Proteomes" id="UP000092462"/>
    </source>
</evidence>
<evidence type="ECO:0000256" key="8">
    <source>
        <dbReference type="ARBA" id="ARBA00022833"/>
    </source>
</evidence>
<feature type="region of interest" description="Disordered" evidence="13">
    <location>
        <begin position="544"/>
        <end position="566"/>
    </location>
</feature>
<evidence type="ECO:0000256" key="5">
    <source>
        <dbReference type="ARBA" id="ARBA00022723"/>
    </source>
</evidence>
<dbReference type="FunFam" id="3.30.40.10:FF:000002">
    <property type="entry name" value="Histone-lysine N-methyltransferase"/>
    <property type="match status" value="1"/>
</dbReference>
<feature type="compositionally biased region" description="Low complexity" evidence="13">
    <location>
        <begin position="657"/>
        <end position="667"/>
    </location>
</feature>